<proteinExistence type="predicted"/>
<dbReference type="EMBL" id="CP006939">
    <property type="protein sequence ID" value="AHC15302.1"/>
    <property type="molecule type" value="Genomic_DNA"/>
</dbReference>
<keyword evidence="10" id="KW-1185">Reference proteome</keyword>
<evidence type="ECO:0000256" key="1">
    <source>
        <dbReference type="ARBA" id="ARBA00012417"/>
    </source>
</evidence>
<dbReference type="Gene3D" id="1.10.150.870">
    <property type="match status" value="1"/>
</dbReference>
<organism evidence="9 10">
    <name type="scientific">Salinispira pacifica</name>
    <dbReference type="NCBI Taxonomy" id="1307761"/>
    <lineage>
        <taxon>Bacteria</taxon>
        <taxon>Pseudomonadati</taxon>
        <taxon>Spirochaetota</taxon>
        <taxon>Spirochaetia</taxon>
        <taxon>Spirochaetales</taxon>
        <taxon>Spirochaetaceae</taxon>
        <taxon>Salinispira</taxon>
    </lineage>
</organism>
<gene>
    <name evidence="9" type="ORF">L21SP2_1931</name>
</gene>
<keyword evidence="2 9" id="KW-0808">Transferase</keyword>
<evidence type="ECO:0000256" key="6">
    <source>
        <dbReference type="ARBA" id="ARBA00049244"/>
    </source>
</evidence>
<protein>
    <recommendedName>
        <fullName evidence="1">DNA-directed DNA polymerase</fullName>
        <ecNumber evidence="1">2.7.7.7</ecNumber>
    </recommendedName>
</protein>
<dbReference type="STRING" id="1307761.L21SP2_1931"/>
<dbReference type="eggNOG" id="COG0587">
    <property type="taxonomic scope" value="Bacteria"/>
</dbReference>
<evidence type="ECO:0000256" key="5">
    <source>
        <dbReference type="ARBA" id="ARBA00022932"/>
    </source>
</evidence>
<evidence type="ECO:0000313" key="10">
    <source>
        <dbReference type="Proteomes" id="UP000018680"/>
    </source>
</evidence>
<dbReference type="SMART" id="SM00481">
    <property type="entry name" value="POLIIIAc"/>
    <property type="match status" value="1"/>
</dbReference>
<dbReference type="Proteomes" id="UP000018680">
    <property type="component" value="Chromosome"/>
</dbReference>
<dbReference type="InterPro" id="IPR004013">
    <property type="entry name" value="PHP_dom"/>
</dbReference>
<dbReference type="InterPro" id="IPR003141">
    <property type="entry name" value="Pol/His_phosphatase_N"/>
</dbReference>
<keyword evidence="3 9" id="KW-0548">Nucleotidyltransferase</keyword>
<dbReference type="EC" id="2.7.7.7" evidence="1"/>
<dbReference type="HOGENOM" id="CLU_001600_0_1_12"/>
<accession>V5WHJ0</accession>
<dbReference type="InterPro" id="IPR004805">
    <property type="entry name" value="DnaE2/DnaE/PolC"/>
</dbReference>
<comment type="catalytic activity">
    <reaction evidence="6">
        <text>DNA(n) + a 2'-deoxyribonucleoside 5'-triphosphate = DNA(n+1) + diphosphate</text>
        <dbReference type="Rhea" id="RHEA:22508"/>
        <dbReference type="Rhea" id="RHEA-COMP:17339"/>
        <dbReference type="Rhea" id="RHEA-COMP:17340"/>
        <dbReference type="ChEBI" id="CHEBI:33019"/>
        <dbReference type="ChEBI" id="CHEBI:61560"/>
        <dbReference type="ChEBI" id="CHEBI:173112"/>
        <dbReference type="EC" id="2.7.7.7"/>
    </reaction>
</comment>
<feature type="region of interest" description="Disordered" evidence="7">
    <location>
        <begin position="943"/>
        <end position="962"/>
    </location>
</feature>
<dbReference type="Pfam" id="PF02811">
    <property type="entry name" value="PHP"/>
    <property type="match status" value="1"/>
</dbReference>
<dbReference type="Pfam" id="PF07733">
    <property type="entry name" value="DNA_pol3_alpha"/>
    <property type="match status" value="1"/>
</dbReference>
<sequence>MMRSYFSLLRGCKSPEDIAAIARSRGCKDAVICDWMNMYGALRFVAACRRAGIAPHVAVDISSDPAVPLPVLFHSRAGFALLNRLIIRNGGRQIPPPGSTPNQNPHPNTKHKPGGKTSAFPAPLENLAALLELAESPRELADLSIIIHPSRLEHLDKLLQGREQPASPVSPAAQAHPMPAGLPPVLPSVIPMPPAHSLSRASLGGLPANPAPLNIFPGMFPDVSPRELRSRAARRGMKAVSICWGSWQTPEERERIDLLRAIDLCTTKARLDESERTPLSQRLISREEAESRFAMFAAEREQSAAILGAGSADFLMPGRVIFPGFRGLNEDQAWRRLSGLCRRGALKRYGSPGPEVQERLDYELDIIRRKGFATYFLVVHDIVRQTPRTCGRGSAAASIVSYTLGITHVDPLEHNLFFERFLNMDREDPPDIDVDFPWDEREKTLSYVFRTYPGQSAMVADHVTFGPRSSIREPAKAMGVDDEEIGRFIRMWKLGQRDRLPQWLQREASAIRGIPRYMGTHPGGVVITPGPISSYVHTQISPLGWPVIAWEKDAAEDAGLIKIDILGNRSLGVLRDCISMVNRLHGRSLSWNNLKPLRDAETRQFIEGGNTLGVFYVESPATRQLLRKMRRGDYEHLVIASSIIRPAANRYINEFVERLHGKSWEPLVPEVKDVLGETRGIMVYQEDVSRVAISVSGFTPGEADTLRKVLSRKDRSLKLEDWRQSFVQGGLQRGISQEKMDLLWEMVLSFSGYSFCKPHSASYALVSYKLAWLKRRYPLEFFTAVINNGGGYYSRQTYVNAVRRLGHPVLLPHVNRSEILYSVEQTGESDHLTPRPGGHSNTAAPRALRTGLMQISGLSVNSMERIVSSRENSGPFRSFEDFQIRVPTDILQTRALIKSGALDGLEDGLTRPGMFWRLSLGMKRLRDLRHGGAGEELFQDMPVQGWGGRPGTTALPGRSGTRGRPWACLSPCIHLPFFSPVPKRSPAAGGFHPSSFPGS</sequence>
<evidence type="ECO:0000256" key="2">
    <source>
        <dbReference type="ARBA" id="ARBA00022679"/>
    </source>
</evidence>
<evidence type="ECO:0000313" key="9">
    <source>
        <dbReference type="EMBL" id="AHC15302.1"/>
    </source>
</evidence>
<dbReference type="GO" id="GO:0008408">
    <property type="term" value="F:3'-5' exonuclease activity"/>
    <property type="evidence" value="ECO:0007669"/>
    <property type="project" value="InterPro"/>
</dbReference>
<name>V5WHJ0_9SPIO</name>
<dbReference type="AlphaFoldDB" id="V5WHJ0"/>
<dbReference type="InterPro" id="IPR040982">
    <property type="entry name" value="DNA_pol3_finger"/>
</dbReference>
<keyword evidence="5" id="KW-0239">DNA-directed DNA polymerase</keyword>
<keyword evidence="4" id="KW-0235">DNA replication</keyword>
<dbReference type="KEGG" id="slr:L21SP2_1931"/>
<dbReference type="Pfam" id="PF17657">
    <property type="entry name" value="DNA_pol3_finger"/>
    <property type="match status" value="1"/>
</dbReference>
<dbReference type="GO" id="GO:0006260">
    <property type="term" value="P:DNA replication"/>
    <property type="evidence" value="ECO:0007669"/>
    <property type="project" value="UniProtKB-KW"/>
</dbReference>
<dbReference type="Pfam" id="PF14579">
    <property type="entry name" value="HHH_6"/>
    <property type="match status" value="1"/>
</dbReference>
<evidence type="ECO:0000256" key="7">
    <source>
        <dbReference type="SAM" id="MobiDB-lite"/>
    </source>
</evidence>
<evidence type="ECO:0000259" key="8">
    <source>
        <dbReference type="SMART" id="SM00481"/>
    </source>
</evidence>
<evidence type="ECO:0000256" key="3">
    <source>
        <dbReference type="ARBA" id="ARBA00022695"/>
    </source>
</evidence>
<feature type="region of interest" description="Disordered" evidence="7">
    <location>
        <begin position="91"/>
        <end position="119"/>
    </location>
</feature>
<dbReference type="InterPro" id="IPR011708">
    <property type="entry name" value="DNA_pol3_alpha_NTPase_dom"/>
</dbReference>
<reference evidence="9 10" key="1">
    <citation type="journal article" date="2015" name="Stand. Genomic Sci.">
        <title>Complete genome sequence and description of Salinispira pacifica gen. nov., sp. nov., a novel spirochaete isolated form a hypersaline microbial mat.</title>
        <authorList>
            <person name="Ben Hania W."/>
            <person name="Joseph M."/>
            <person name="Schumann P."/>
            <person name="Bunk B."/>
            <person name="Fiebig A."/>
            <person name="Sproer C."/>
            <person name="Klenk H.P."/>
            <person name="Fardeau M.L."/>
            <person name="Spring S."/>
        </authorList>
    </citation>
    <scope>NUCLEOTIDE SEQUENCE [LARGE SCALE GENOMIC DNA]</scope>
    <source>
        <strain evidence="9 10">L21-RPul-D2</strain>
    </source>
</reference>
<dbReference type="InterPro" id="IPR029460">
    <property type="entry name" value="DNAPol_HHH"/>
</dbReference>
<dbReference type="PANTHER" id="PTHR32294">
    <property type="entry name" value="DNA POLYMERASE III SUBUNIT ALPHA"/>
    <property type="match status" value="1"/>
</dbReference>
<feature type="domain" description="Polymerase/histidinol phosphatase N-terminal" evidence="8">
    <location>
        <begin position="1"/>
        <end position="65"/>
    </location>
</feature>
<evidence type="ECO:0000256" key="4">
    <source>
        <dbReference type="ARBA" id="ARBA00022705"/>
    </source>
</evidence>
<dbReference type="Gene3D" id="3.20.20.140">
    <property type="entry name" value="Metal-dependent hydrolases"/>
    <property type="match status" value="1"/>
</dbReference>
<dbReference type="GO" id="GO:0003887">
    <property type="term" value="F:DNA-directed DNA polymerase activity"/>
    <property type="evidence" value="ECO:0007669"/>
    <property type="project" value="UniProtKB-KW"/>
</dbReference>
<dbReference type="PATRIC" id="fig|1307761.3.peg.1924"/>